<keyword evidence="2" id="KW-1185">Reference proteome</keyword>
<dbReference type="AlphaFoldDB" id="A0A4R6JRR1"/>
<dbReference type="Proteomes" id="UP000294901">
    <property type="component" value="Unassembled WGS sequence"/>
</dbReference>
<evidence type="ECO:0000313" key="2">
    <source>
        <dbReference type="Proteomes" id="UP000294901"/>
    </source>
</evidence>
<sequence>MRARTMARTRREPTPHTKWCARDHRCGLAEHRGPGVIADHLGARAVIVRVRAGDIEYAEVTARIPLSSVDAIAQRRLGITLHLIRRLLAAVAAVRPETLPARTDRPALDRRPAA</sequence>
<organism evidence="1 2">
    <name type="scientific">Paractinoplanes brasiliensis</name>
    <dbReference type="NCBI Taxonomy" id="52695"/>
    <lineage>
        <taxon>Bacteria</taxon>
        <taxon>Bacillati</taxon>
        <taxon>Actinomycetota</taxon>
        <taxon>Actinomycetes</taxon>
        <taxon>Micromonosporales</taxon>
        <taxon>Micromonosporaceae</taxon>
        <taxon>Paractinoplanes</taxon>
    </lineage>
</organism>
<proteinExistence type="predicted"/>
<protein>
    <submittedName>
        <fullName evidence="1">Uncharacterized protein</fullName>
    </submittedName>
</protein>
<reference evidence="1 2" key="1">
    <citation type="submission" date="2019-03" db="EMBL/GenBank/DDBJ databases">
        <title>Sequencing the genomes of 1000 actinobacteria strains.</title>
        <authorList>
            <person name="Klenk H.-P."/>
        </authorList>
    </citation>
    <scope>NUCLEOTIDE SEQUENCE [LARGE SCALE GENOMIC DNA]</scope>
    <source>
        <strain evidence="1 2">DSM 43805</strain>
    </source>
</reference>
<dbReference type="EMBL" id="SNWR01000001">
    <property type="protein sequence ID" value="TDO38402.1"/>
    <property type="molecule type" value="Genomic_DNA"/>
</dbReference>
<accession>A0A4R6JRR1</accession>
<name>A0A4R6JRR1_9ACTN</name>
<comment type="caution">
    <text evidence="1">The sequence shown here is derived from an EMBL/GenBank/DDBJ whole genome shotgun (WGS) entry which is preliminary data.</text>
</comment>
<evidence type="ECO:0000313" key="1">
    <source>
        <dbReference type="EMBL" id="TDO38402.1"/>
    </source>
</evidence>
<dbReference type="RefSeq" id="WP_239079968.1">
    <property type="nucleotide sequence ID" value="NZ_BOMD01000022.1"/>
</dbReference>
<gene>
    <name evidence="1" type="ORF">C8E87_2055</name>
</gene>